<dbReference type="Pfam" id="PF03009">
    <property type="entry name" value="GDPD"/>
    <property type="match status" value="1"/>
</dbReference>
<dbReference type="Gene3D" id="3.20.20.190">
    <property type="entry name" value="Phosphatidylinositol (PI) phosphodiesterase"/>
    <property type="match status" value="1"/>
</dbReference>
<evidence type="ECO:0000313" key="3">
    <source>
        <dbReference type="Proteomes" id="UP000282106"/>
    </source>
</evidence>
<dbReference type="GO" id="GO:0006629">
    <property type="term" value="P:lipid metabolic process"/>
    <property type="evidence" value="ECO:0007669"/>
    <property type="project" value="InterPro"/>
</dbReference>
<reference evidence="2 3" key="1">
    <citation type="submission" date="2018-10" db="EMBL/GenBank/DDBJ databases">
        <authorList>
            <person name="Chen W.-M."/>
        </authorList>
    </citation>
    <scope>NUCLEOTIDE SEQUENCE [LARGE SCALE GENOMIC DNA]</scope>
    <source>
        <strain evidence="2 3">THS-13</strain>
    </source>
</reference>
<dbReference type="CDD" id="cd08566">
    <property type="entry name" value="GDPD_AtGDE_like"/>
    <property type="match status" value="1"/>
</dbReference>
<dbReference type="AlphaFoldDB" id="A0A3N0VKU1"/>
<dbReference type="PROSITE" id="PS51704">
    <property type="entry name" value="GP_PDE"/>
    <property type="match status" value="1"/>
</dbReference>
<feature type="domain" description="GP-PDE" evidence="1">
    <location>
        <begin position="87"/>
        <end position="325"/>
    </location>
</feature>
<dbReference type="InterPro" id="IPR030395">
    <property type="entry name" value="GP_PDE_dom"/>
</dbReference>
<gene>
    <name evidence="2" type="ORF">ED208_02085</name>
</gene>
<organism evidence="2 3">
    <name type="scientific">Stagnimonas aquatica</name>
    <dbReference type="NCBI Taxonomy" id="2689987"/>
    <lineage>
        <taxon>Bacteria</taxon>
        <taxon>Pseudomonadati</taxon>
        <taxon>Pseudomonadota</taxon>
        <taxon>Gammaproteobacteria</taxon>
        <taxon>Nevskiales</taxon>
        <taxon>Nevskiaceae</taxon>
        <taxon>Stagnimonas</taxon>
    </lineage>
</organism>
<dbReference type="PANTHER" id="PTHR46211">
    <property type="entry name" value="GLYCEROPHOSPHORYL DIESTER PHOSPHODIESTERASE"/>
    <property type="match status" value="1"/>
</dbReference>
<dbReference type="PANTHER" id="PTHR46211:SF14">
    <property type="entry name" value="GLYCEROPHOSPHODIESTER PHOSPHODIESTERASE"/>
    <property type="match status" value="1"/>
</dbReference>
<dbReference type="EMBL" id="RJVO01000001">
    <property type="protein sequence ID" value="ROH93334.1"/>
    <property type="molecule type" value="Genomic_DNA"/>
</dbReference>
<comment type="caution">
    <text evidence="2">The sequence shown here is derived from an EMBL/GenBank/DDBJ whole genome shotgun (WGS) entry which is preliminary data.</text>
</comment>
<dbReference type="InterPro" id="IPR017946">
    <property type="entry name" value="PLC-like_Pdiesterase_TIM-brl"/>
</dbReference>
<dbReference type="Proteomes" id="UP000282106">
    <property type="component" value="Unassembled WGS sequence"/>
</dbReference>
<proteinExistence type="predicted"/>
<name>A0A3N0VKU1_9GAMM</name>
<protein>
    <recommendedName>
        <fullName evidence="1">GP-PDE domain-containing protein</fullName>
    </recommendedName>
</protein>
<evidence type="ECO:0000259" key="1">
    <source>
        <dbReference type="PROSITE" id="PS51704"/>
    </source>
</evidence>
<dbReference type="SUPFAM" id="SSF51695">
    <property type="entry name" value="PLC-like phosphodiesterases"/>
    <property type="match status" value="1"/>
</dbReference>
<accession>A0A3N0VKU1</accession>
<dbReference type="PROSITE" id="PS51257">
    <property type="entry name" value="PROKAR_LIPOPROTEIN"/>
    <property type="match status" value="1"/>
</dbReference>
<dbReference type="GO" id="GO:0008081">
    <property type="term" value="F:phosphoric diester hydrolase activity"/>
    <property type="evidence" value="ECO:0007669"/>
    <property type="project" value="InterPro"/>
</dbReference>
<evidence type="ECO:0000313" key="2">
    <source>
        <dbReference type="EMBL" id="ROH93334.1"/>
    </source>
</evidence>
<keyword evidence="3" id="KW-1185">Reference proteome</keyword>
<dbReference type="InParanoid" id="A0A3N0VKU1"/>
<sequence length="449" mass="48285">MTIARKIYSSLTARRPSSAHHIGWLGCPTPTGLPVTAMPRLLLSALLLISASTGAADLPKASETCDRTVNQVRWTEVGSPDLGRRPALVSAHRGGVTLAPENTLWAYRHAFAYGMDFVEIDVRESLDGVLYSMHDDAVARTTGGSGNISTMLSSQIDALNAANFEPWIGSEYDPSPVPRLDDILALARDSQRGIEFDIKFVKNYLGFFQKVQDYGLMSRSYFNMSGFTVSLAQLLYPELRVIYNLGDGETAQSLYDETGRSIIYGSAMDKFTPELIAAIHDGCSYVLPHSYDDGHEYEAAEFLRGLAMGADGAQSDQPDVIRAALHAPLAVKLAPGSADAAGSNRVCLSNAENGLGLPGKTLRYGRRDGTDATEARSDRYGCVSLPGAVQDYWARFTGDATAVAAQYNAPEAPTPPTATTPAITEGGSLPLLASLLYLLIAALRRRTLP</sequence>